<protein>
    <submittedName>
        <fullName evidence="2">Uncharacterized protein</fullName>
    </submittedName>
</protein>
<name>A0AAD6VAI0_9AGAR</name>
<evidence type="ECO:0000313" key="2">
    <source>
        <dbReference type="EMBL" id="KAJ7207417.1"/>
    </source>
</evidence>
<gene>
    <name evidence="2" type="ORF">GGX14DRAFT_396249</name>
</gene>
<dbReference type="AlphaFoldDB" id="A0AAD6VAI0"/>
<feature type="region of interest" description="Disordered" evidence="1">
    <location>
        <begin position="26"/>
        <end position="56"/>
    </location>
</feature>
<reference evidence="2" key="1">
    <citation type="submission" date="2023-03" db="EMBL/GenBank/DDBJ databases">
        <title>Massive genome expansion in bonnet fungi (Mycena s.s.) driven by repeated elements and novel gene families across ecological guilds.</title>
        <authorList>
            <consortium name="Lawrence Berkeley National Laboratory"/>
            <person name="Harder C.B."/>
            <person name="Miyauchi S."/>
            <person name="Viragh M."/>
            <person name="Kuo A."/>
            <person name="Thoen E."/>
            <person name="Andreopoulos B."/>
            <person name="Lu D."/>
            <person name="Skrede I."/>
            <person name="Drula E."/>
            <person name="Henrissat B."/>
            <person name="Morin E."/>
            <person name="Kohler A."/>
            <person name="Barry K."/>
            <person name="LaButti K."/>
            <person name="Morin E."/>
            <person name="Salamov A."/>
            <person name="Lipzen A."/>
            <person name="Mereny Z."/>
            <person name="Hegedus B."/>
            <person name="Baldrian P."/>
            <person name="Stursova M."/>
            <person name="Weitz H."/>
            <person name="Taylor A."/>
            <person name="Grigoriev I.V."/>
            <person name="Nagy L.G."/>
            <person name="Martin F."/>
            <person name="Kauserud H."/>
        </authorList>
    </citation>
    <scope>NUCLEOTIDE SEQUENCE</scope>
    <source>
        <strain evidence="2">9144</strain>
    </source>
</reference>
<comment type="caution">
    <text evidence="2">The sequence shown here is derived from an EMBL/GenBank/DDBJ whole genome shotgun (WGS) entry which is preliminary data.</text>
</comment>
<evidence type="ECO:0000313" key="3">
    <source>
        <dbReference type="Proteomes" id="UP001219525"/>
    </source>
</evidence>
<organism evidence="2 3">
    <name type="scientific">Mycena pura</name>
    <dbReference type="NCBI Taxonomy" id="153505"/>
    <lineage>
        <taxon>Eukaryota</taxon>
        <taxon>Fungi</taxon>
        <taxon>Dikarya</taxon>
        <taxon>Basidiomycota</taxon>
        <taxon>Agaricomycotina</taxon>
        <taxon>Agaricomycetes</taxon>
        <taxon>Agaricomycetidae</taxon>
        <taxon>Agaricales</taxon>
        <taxon>Marasmiineae</taxon>
        <taxon>Mycenaceae</taxon>
        <taxon>Mycena</taxon>
    </lineage>
</organism>
<proteinExistence type="predicted"/>
<evidence type="ECO:0000256" key="1">
    <source>
        <dbReference type="SAM" id="MobiDB-lite"/>
    </source>
</evidence>
<sequence>MVIGLASAELDCTNVKCSDATVTPTNSAGEIQGHCPGPPLRSSIHEKTQRVPRQRRNLTHQTIVRKKQPIKNHAKLQLTQCFPRNWYGIVRALSRTIARKIDVFALGGKKRTTMAQPRVERELIRNFWRCALRYRAVFHQLKVRYESDMSLQLRVGRGTPGNALYPALKMQSDDPWGDSSRTAAWRKWKRAGPSLVWISRANQSP</sequence>
<accession>A0AAD6VAI0</accession>
<keyword evidence="3" id="KW-1185">Reference proteome</keyword>
<dbReference type="EMBL" id="JARJCW010000036">
    <property type="protein sequence ID" value="KAJ7207417.1"/>
    <property type="molecule type" value="Genomic_DNA"/>
</dbReference>
<dbReference type="Proteomes" id="UP001219525">
    <property type="component" value="Unassembled WGS sequence"/>
</dbReference>